<dbReference type="AlphaFoldDB" id="A0A0D3CNV2"/>
<evidence type="ECO:0000313" key="4">
    <source>
        <dbReference type="Proteomes" id="UP000032141"/>
    </source>
</evidence>
<dbReference type="InterPro" id="IPR011050">
    <property type="entry name" value="Pectin_lyase_fold/virulence"/>
</dbReference>
<proteinExistence type="inferred from homology"/>
<accession>A0A0D3CNV2</accession>
<dbReference type="PANTHER" id="PTHR31683">
    <property type="entry name" value="PECTATE LYASE 18-RELATED"/>
    <property type="match status" value="1"/>
</dbReference>
<dbReference type="STRING" id="109376.A0A0D3CNV2"/>
<dbReference type="InterPro" id="IPR045032">
    <property type="entry name" value="PEL"/>
</dbReference>
<dbReference type="GO" id="GO:0030570">
    <property type="term" value="F:pectate lyase activity"/>
    <property type="evidence" value="ECO:0007669"/>
    <property type="project" value="InterPro"/>
</dbReference>
<reference evidence="3" key="2">
    <citation type="submission" date="2015-03" db="UniProtKB">
        <authorList>
            <consortium name="EnsemblPlants"/>
        </authorList>
    </citation>
    <scope>IDENTIFICATION</scope>
</reference>
<comment type="similarity">
    <text evidence="1">Belongs to the polysaccharide lyase 1 family.</text>
</comment>
<dbReference type="PANTHER" id="PTHR31683:SF187">
    <property type="entry name" value="PECTATE LYASE 18-RELATED"/>
    <property type="match status" value="1"/>
</dbReference>
<sequence>MTASQVGMLRCEAPHDITGGEDGDGVSIFRENHVWVDHCSLSNCEDWLSDAIMGSTVITLSNNYMTHHGKDDPVTPKPGKLIHDVVRDEPLWIIFQRDMTIHLKSELIMNSFKTIDGRGASVHIAGGLA</sequence>
<evidence type="ECO:0000256" key="1">
    <source>
        <dbReference type="ARBA" id="ARBA00010980"/>
    </source>
</evidence>
<dbReference type="InterPro" id="IPR018082">
    <property type="entry name" value="AmbAllergen"/>
</dbReference>
<keyword evidence="2" id="KW-0732">Signal</keyword>
<reference evidence="3 4" key="1">
    <citation type="journal article" date="2014" name="Genome Biol.">
        <title>Transcriptome and methylome profiling reveals relics of genome dominance in the mesopolyploid Brassica oleracea.</title>
        <authorList>
            <person name="Parkin I.A."/>
            <person name="Koh C."/>
            <person name="Tang H."/>
            <person name="Robinson S.J."/>
            <person name="Kagale S."/>
            <person name="Clarke W.E."/>
            <person name="Town C.D."/>
            <person name="Nixon J."/>
            <person name="Krishnakumar V."/>
            <person name="Bidwell S.L."/>
            <person name="Denoeud F."/>
            <person name="Belcram H."/>
            <person name="Links M.G."/>
            <person name="Just J."/>
            <person name="Clarke C."/>
            <person name="Bender T."/>
            <person name="Huebert T."/>
            <person name="Mason A.S."/>
            <person name="Pires J.C."/>
            <person name="Barker G."/>
            <person name="Moore J."/>
            <person name="Walley P.G."/>
            <person name="Manoli S."/>
            <person name="Batley J."/>
            <person name="Edwards D."/>
            <person name="Nelson M.N."/>
            <person name="Wang X."/>
            <person name="Paterson A.H."/>
            <person name="King G."/>
            <person name="Bancroft I."/>
            <person name="Chalhoub B."/>
            <person name="Sharpe A.G."/>
        </authorList>
    </citation>
    <scope>NUCLEOTIDE SEQUENCE</scope>
    <source>
        <strain evidence="3 4">cv. TO1000</strain>
    </source>
</reference>
<protein>
    <recommendedName>
        <fullName evidence="5">Pectate lyase</fullName>
    </recommendedName>
</protein>
<dbReference type="Proteomes" id="UP000032141">
    <property type="component" value="Chromosome C6"/>
</dbReference>
<name>A0A0D3CNV2_BRAOL</name>
<dbReference type="Gene3D" id="2.160.20.10">
    <property type="entry name" value="Single-stranded right-handed beta-helix, Pectin lyase-like"/>
    <property type="match status" value="2"/>
</dbReference>
<dbReference type="SUPFAM" id="SSF51126">
    <property type="entry name" value="Pectin lyase-like"/>
    <property type="match status" value="2"/>
</dbReference>
<evidence type="ECO:0000313" key="3">
    <source>
        <dbReference type="EnsemblPlants" id="Bo6g008170.1"/>
    </source>
</evidence>
<dbReference type="InterPro" id="IPR012334">
    <property type="entry name" value="Pectin_lyas_fold"/>
</dbReference>
<dbReference type="PRINTS" id="PR00807">
    <property type="entry name" value="AMBALLERGEN"/>
</dbReference>
<dbReference type="EnsemblPlants" id="Bo6g008170.1">
    <property type="protein sequence ID" value="Bo6g008170.1"/>
    <property type="gene ID" value="Bo6g008170"/>
</dbReference>
<organism evidence="3 4">
    <name type="scientific">Brassica oleracea var. oleracea</name>
    <dbReference type="NCBI Taxonomy" id="109376"/>
    <lineage>
        <taxon>Eukaryota</taxon>
        <taxon>Viridiplantae</taxon>
        <taxon>Streptophyta</taxon>
        <taxon>Embryophyta</taxon>
        <taxon>Tracheophyta</taxon>
        <taxon>Spermatophyta</taxon>
        <taxon>Magnoliopsida</taxon>
        <taxon>eudicotyledons</taxon>
        <taxon>Gunneridae</taxon>
        <taxon>Pentapetalae</taxon>
        <taxon>rosids</taxon>
        <taxon>malvids</taxon>
        <taxon>Brassicales</taxon>
        <taxon>Brassicaceae</taxon>
        <taxon>Brassiceae</taxon>
        <taxon>Brassica</taxon>
    </lineage>
</organism>
<dbReference type="HOGENOM" id="CLU_1951784_0_0_1"/>
<keyword evidence="4" id="KW-1185">Reference proteome</keyword>
<evidence type="ECO:0008006" key="5">
    <source>
        <dbReference type="Google" id="ProtNLM"/>
    </source>
</evidence>
<evidence type="ECO:0000256" key="2">
    <source>
        <dbReference type="ARBA" id="ARBA00022729"/>
    </source>
</evidence>
<dbReference type="Gramene" id="Bo6g008170.1">
    <property type="protein sequence ID" value="Bo6g008170.1"/>
    <property type="gene ID" value="Bo6g008170"/>
</dbReference>